<sequence length="129" mass="14593">MKIEHVAMWVRDLETMREFYQTYFAADANDKYVNAQKGFSSYFLSFDNGARLEIMHNDSIPVSNQDPIAQFTGFIHLAVSLGSEQAVDTLTARLANDGYKVIDGPRRTGDGYYESVVLDPEDNRLELTS</sequence>
<dbReference type="InterPro" id="IPR037523">
    <property type="entry name" value="VOC_core"/>
</dbReference>
<dbReference type="InterPro" id="IPR051332">
    <property type="entry name" value="Fosfomycin_Res_Enzymes"/>
</dbReference>
<keyword evidence="3" id="KW-1185">Reference proteome</keyword>
<dbReference type="AlphaFoldDB" id="A0A2T3NX36"/>
<dbReference type="InterPro" id="IPR004360">
    <property type="entry name" value="Glyas_Fos-R_dOase_dom"/>
</dbReference>
<dbReference type="Pfam" id="PF00903">
    <property type="entry name" value="Glyoxalase"/>
    <property type="match status" value="1"/>
</dbReference>
<evidence type="ECO:0000313" key="2">
    <source>
        <dbReference type="EMBL" id="PSW20768.1"/>
    </source>
</evidence>
<evidence type="ECO:0000313" key="3">
    <source>
        <dbReference type="Proteomes" id="UP000241771"/>
    </source>
</evidence>
<dbReference type="EMBL" id="PYMA01000003">
    <property type="protein sequence ID" value="PSW20768.1"/>
    <property type="molecule type" value="Genomic_DNA"/>
</dbReference>
<reference evidence="2 3" key="1">
    <citation type="submission" date="2018-01" db="EMBL/GenBank/DDBJ databases">
        <title>Whole genome sequencing of Histamine producing bacteria.</title>
        <authorList>
            <person name="Butler K."/>
        </authorList>
    </citation>
    <scope>NUCLEOTIDE SEQUENCE [LARGE SCALE GENOMIC DNA]</scope>
    <source>
        <strain evidence="2 3">DSM 100436</strain>
    </source>
</reference>
<organism evidence="2 3">
    <name type="scientific">Photobacterium sanctipauli</name>
    <dbReference type="NCBI Taxonomy" id="1342794"/>
    <lineage>
        <taxon>Bacteria</taxon>
        <taxon>Pseudomonadati</taxon>
        <taxon>Pseudomonadota</taxon>
        <taxon>Gammaproteobacteria</taxon>
        <taxon>Vibrionales</taxon>
        <taxon>Vibrionaceae</taxon>
        <taxon>Photobacterium</taxon>
    </lineage>
</organism>
<accession>A0A2T3NX36</accession>
<dbReference type="PANTHER" id="PTHR36113">
    <property type="entry name" value="LYASE, PUTATIVE-RELATED-RELATED"/>
    <property type="match status" value="1"/>
</dbReference>
<dbReference type="PROSITE" id="PS51819">
    <property type="entry name" value="VOC"/>
    <property type="match status" value="1"/>
</dbReference>
<dbReference type="PANTHER" id="PTHR36113:SF1">
    <property type="entry name" value="GLYOXALASE_BLEOMYCIN RESISTANCE PROTEIN_DIOXYGENASE"/>
    <property type="match status" value="1"/>
</dbReference>
<name>A0A2T3NX36_9GAMM</name>
<protein>
    <submittedName>
        <fullName evidence="2">Glyoxalase</fullName>
    </submittedName>
</protein>
<dbReference type="InterPro" id="IPR029068">
    <property type="entry name" value="Glyas_Bleomycin-R_OHBP_Dase"/>
</dbReference>
<dbReference type="RefSeq" id="WP_107271827.1">
    <property type="nucleotide sequence ID" value="NZ_PYMA01000003.1"/>
</dbReference>
<dbReference type="Proteomes" id="UP000241771">
    <property type="component" value="Unassembled WGS sequence"/>
</dbReference>
<proteinExistence type="predicted"/>
<feature type="domain" description="VOC" evidence="1">
    <location>
        <begin position="2"/>
        <end position="129"/>
    </location>
</feature>
<dbReference type="SUPFAM" id="SSF54593">
    <property type="entry name" value="Glyoxalase/Bleomycin resistance protein/Dihydroxybiphenyl dioxygenase"/>
    <property type="match status" value="1"/>
</dbReference>
<dbReference type="Gene3D" id="3.10.180.10">
    <property type="entry name" value="2,3-Dihydroxybiphenyl 1,2-Dioxygenase, domain 1"/>
    <property type="match status" value="1"/>
</dbReference>
<comment type="caution">
    <text evidence="2">The sequence shown here is derived from an EMBL/GenBank/DDBJ whole genome shotgun (WGS) entry which is preliminary data.</text>
</comment>
<gene>
    <name evidence="2" type="ORF">C9I98_07980</name>
</gene>
<evidence type="ECO:0000259" key="1">
    <source>
        <dbReference type="PROSITE" id="PS51819"/>
    </source>
</evidence>